<reference evidence="6 7" key="1">
    <citation type="submission" date="2018-05" db="EMBL/GenBank/DDBJ databases">
        <title>Genomic characterization of a novel Pseudomonas phage phCDa.</title>
        <authorList>
            <person name="Chen C."/>
            <person name="Lu D."/>
            <person name="Wang J."/>
            <person name="Fu R."/>
        </authorList>
    </citation>
    <scope>NUCLEOTIDE SEQUENCE [LARGE SCALE GENOMIC DNA]</scope>
</reference>
<evidence type="ECO:0000256" key="1">
    <source>
        <dbReference type="ARBA" id="ARBA00006581"/>
    </source>
</evidence>
<evidence type="ECO:0000256" key="2">
    <source>
        <dbReference type="ARBA" id="ARBA00012379"/>
    </source>
</evidence>
<dbReference type="PANTHER" id="PTHR11241">
    <property type="entry name" value="DEOXYURIDINE 5'-TRIPHOSPHATE NUCLEOTIDOHYDROLASE"/>
    <property type="match status" value="1"/>
</dbReference>
<dbReference type="GO" id="GO:0006226">
    <property type="term" value="P:dUMP biosynthetic process"/>
    <property type="evidence" value="ECO:0007669"/>
    <property type="project" value="InterPro"/>
</dbReference>
<dbReference type="GO" id="GO:0000287">
    <property type="term" value="F:magnesium ion binding"/>
    <property type="evidence" value="ECO:0007669"/>
    <property type="project" value="InterPro"/>
</dbReference>
<dbReference type="PANTHER" id="PTHR11241:SF0">
    <property type="entry name" value="DEOXYURIDINE 5'-TRIPHOSPHATE NUCLEOTIDOHYDROLASE"/>
    <property type="match status" value="1"/>
</dbReference>
<dbReference type="Proteomes" id="UP000252224">
    <property type="component" value="Segment"/>
</dbReference>
<dbReference type="InterPro" id="IPR029054">
    <property type="entry name" value="dUTPase-like"/>
</dbReference>
<dbReference type="Pfam" id="PF00692">
    <property type="entry name" value="dUTPase"/>
    <property type="match status" value="1"/>
</dbReference>
<proteinExistence type="inferred from homology"/>
<dbReference type="GO" id="GO:0046081">
    <property type="term" value="P:dUTP catabolic process"/>
    <property type="evidence" value="ECO:0007669"/>
    <property type="project" value="InterPro"/>
</dbReference>
<keyword evidence="7" id="KW-1185">Reference proteome</keyword>
<dbReference type="InterPro" id="IPR033704">
    <property type="entry name" value="dUTPase_trimeric"/>
</dbReference>
<comment type="similarity">
    <text evidence="1">Belongs to the dUTPase family.</text>
</comment>
<keyword evidence="4" id="KW-0546">Nucleotide metabolism</keyword>
<protein>
    <recommendedName>
        <fullName evidence="2">dUTP diphosphatase</fullName>
        <ecNumber evidence="2">3.6.1.23</ecNumber>
    </recommendedName>
</protein>
<accession>A0A2Z5H8G4</accession>
<dbReference type="InterPro" id="IPR008181">
    <property type="entry name" value="dUTPase"/>
</dbReference>
<gene>
    <name evidence="6" type="ORF">phCDa_17</name>
</gene>
<evidence type="ECO:0000256" key="3">
    <source>
        <dbReference type="ARBA" id="ARBA00022801"/>
    </source>
</evidence>
<keyword evidence="3" id="KW-0378">Hydrolase</keyword>
<evidence type="ECO:0000313" key="6">
    <source>
        <dbReference type="EMBL" id="AXC36461.1"/>
    </source>
</evidence>
<dbReference type="SUPFAM" id="SSF51283">
    <property type="entry name" value="dUTPase-like"/>
    <property type="match status" value="1"/>
</dbReference>
<evidence type="ECO:0000256" key="4">
    <source>
        <dbReference type="ARBA" id="ARBA00023080"/>
    </source>
</evidence>
<dbReference type="InterPro" id="IPR036157">
    <property type="entry name" value="dUTPase-like_sf"/>
</dbReference>
<dbReference type="CDD" id="cd07557">
    <property type="entry name" value="trimeric_dUTPase"/>
    <property type="match status" value="1"/>
</dbReference>
<organism evidence="6 7">
    <name type="scientific">Pseudomonas phage phCDa</name>
    <dbReference type="NCBI Taxonomy" id="2268587"/>
    <lineage>
        <taxon>Viruses</taxon>
        <taxon>Duplodnaviria</taxon>
        <taxon>Heunggongvirae</taxon>
        <taxon>Uroviricota</taxon>
        <taxon>Caudoviricetes</taxon>
        <taxon>Schitoviridae</taxon>
        <taxon>Shizishanvirus</taxon>
        <taxon>Shizishanvirus phCDa</taxon>
    </lineage>
</organism>
<evidence type="ECO:0000259" key="5">
    <source>
        <dbReference type="Pfam" id="PF00692"/>
    </source>
</evidence>
<feature type="domain" description="dUTPase-like" evidence="5">
    <location>
        <begin position="14"/>
        <end position="144"/>
    </location>
</feature>
<dbReference type="EC" id="3.6.1.23" evidence="2"/>
<name>A0A2Z5H8G4_9CAUD</name>
<dbReference type="GO" id="GO:0004170">
    <property type="term" value="F:dUTP diphosphatase activity"/>
    <property type="evidence" value="ECO:0007669"/>
    <property type="project" value="UniProtKB-EC"/>
</dbReference>
<sequence>MLMEIIKIHPDLITPVRGTDGAAGYDLFMPEAGYVYSGSHDKTTLVGLGFAAKVPVGFVALILPRSSSGVKAGLHLGNTIGVIDSDYEGEWKVNIRQHDNDNVEWGAGDRLFQFVVVPVGTPTLVFVDEFSTTSKRGIGGFGSTNEAPLVDFVLQDDNGIVRALGKGIPAGQVQVIPHK</sequence>
<dbReference type="EMBL" id="MH382836">
    <property type="protein sequence ID" value="AXC36461.1"/>
    <property type="molecule type" value="Genomic_DNA"/>
</dbReference>
<dbReference type="Gene3D" id="2.70.40.10">
    <property type="match status" value="1"/>
</dbReference>
<evidence type="ECO:0000313" key="7">
    <source>
        <dbReference type="Proteomes" id="UP000252224"/>
    </source>
</evidence>